<comment type="caution">
    <text evidence="2">The sequence shown here is derived from an EMBL/GenBank/DDBJ whole genome shotgun (WGS) entry which is preliminary data.</text>
</comment>
<dbReference type="Gene3D" id="2.60.40.10">
    <property type="entry name" value="Immunoglobulins"/>
    <property type="match status" value="1"/>
</dbReference>
<dbReference type="AlphaFoldDB" id="X0Z406"/>
<feature type="non-terminal residue" evidence="2">
    <location>
        <position position="231"/>
    </location>
</feature>
<gene>
    <name evidence="2" type="ORF">S01H1_77912</name>
</gene>
<feature type="domain" description="IPT/TIG" evidence="1">
    <location>
        <begin position="131"/>
        <end position="172"/>
    </location>
</feature>
<dbReference type="InterPro" id="IPR013783">
    <property type="entry name" value="Ig-like_fold"/>
</dbReference>
<sequence>MLTCYTPAHADGFVNVAVANEDYSTGTGVGIFEYLAPITLAGVSPEIVAEPELGTFATFRVTGTGFTASAFALFSSDGINWIPASTTIQSTSALDFQPMGALPPGTYSVKVNSGEGYEVALTDCLTVVPRPTLSSIDPEFGPAKGGTIVTVTGDGFLTDLSGTLTFTQNSKTVTGSDTAFVQEIGTPTADTFIRLVGGDWVQVASLDAVEPDTKLILKDPYPNADPPAPAE</sequence>
<protein>
    <recommendedName>
        <fullName evidence="1">IPT/TIG domain-containing protein</fullName>
    </recommendedName>
</protein>
<dbReference type="InterPro" id="IPR002909">
    <property type="entry name" value="IPT_dom"/>
</dbReference>
<evidence type="ECO:0000313" key="2">
    <source>
        <dbReference type="EMBL" id="GAG53162.1"/>
    </source>
</evidence>
<organism evidence="2">
    <name type="scientific">marine sediment metagenome</name>
    <dbReference type="NCBI Taxonomy" id="412755"/>
    <lineage>
        <taxon>unclassified sequences</taxon>
        <taxon>metagenomes</taxon>
        <taxon>ecological metagenomes</taxon>
    </lineage>
</organism>
<accession>X0Z406</accession>
<name>X0Z406_9ZZZZ</name>
<dbReference type="InterPro" id="IPR014756">
    <property type="entry name" value="Ig_E-set"/>
</dbReference>
<proteinExistence type="predicted"/>
<dbReference type="SUPFAM" id="SSF81296">
    <property type="entry name" value="E set domains"/>
    <property type="match status" value="1"/>
</dbReference>
<reference evidence="2" key="1">
    <citation type="journal article" date="2014" name="Front. Microbiol.">
        <title>High frequency of phylogenetically diverse reductive dehalogenase-homologous genes in deep subseafloor sedimentary metagenomes.</title>
        <authorList>
            <person name="Kawai M."/>
            <person name="Futagami T."/>
            <person name="Toyoda A."/>
            <person name="Takaki Y."/>
            <person name="Nishi S."/>
            <person name="Hori S."/>
            <person name="Arai W."/>
            <person name="Tsubouchi T."/>
            <person name="Morono Y."/>
            <person name="Uchiyama I."/>
            <person name="Ito T."/>
            <person name="Fujiyama A."/>
            <person name="Inagaki F."/>
            <person name="Takami H."/>
        </authorList>
    </citation>
    <scope>NUCLEOTIDE SEQUENCE</scope>
    <source>
        <strain evidence="2">Expedition CK06-06</strain>
    </source>
</reference>
<dbReference type="EMBL" id="BARS01052400">
    <property type="protein sequence ID" value="GAG53162.1"/>
    <property type="molecule type" value="Genomic_DNA"/>
</dbReference>
<dbReference type="CDD" id="cd00102">
    <property type="entry name" value="IPT"/>
    <property type="match status" value="1"/>
</dbReference>
<dbReference type="Pfam" id="PF01833">
    <property type="entry name" value="TIG"/>
    <property type="match status" value="1"/>
</dbReference>
<evidence type="ECO:0000259" key="1">
    <source>
        <dbReference type="Pfam" id="PF01833"/>
    </source>
</evidence>